<evidence type="ECO:0000313" key="1">
    <source>
        <dbReference type="EMBL" id="CUQ77100.1"/>
    </source>
</evidence>
<proteinExistence type="predicted"/>
<dbReference type="RefSeq" id="WP_055215542.1">
    <property type="nucleotide sequence ID" value="NZ_CZBU01000003.1"/>
</dbReference>
<dbReference type="OrthoDB" id="1853372at2"/>
<dbReference type="Proteomes" id="UP000095621">
    <property type="component" value="Unassembled WGS sequence"/>
</dbReference>
<dbReference type="GO" id="GO:0003676">
    <property type="term" value="F:nucleic acid binding"/>
    <property type="evidence" value="ECO:0007669"/>
    <property type="project" value="InterPro"/>
</dbReference>
<accession>A0A174Z2H5</accession>
<dbReference type="AlphaFoldDB" id="A0A174Z2H5"/>
<sequence length="97" mass="11319">MKKESEFQASLKKELKKMFPGCIVTKLDAGCIQGIPDLLILYGKHWATLENKRSANAKKRPNQDFYVNKMNDMSFSRFIYPENKEEVLNELRKAFES</sequence>
<dbReference type="EMBL" id="CZBU01000003">
    <property type="protein sequence ID" value="CUQ77100.1"/>
    <property type="molecule type" value="Genomic_DNA"/>
</dbReference>
<dbReference type="InterPro" id="IPR011856">
    <property type="entry name" value="tRNA_endonuc-like_dom_sf"/>
</dbReference>
<evidence type="ECO:0008006" key="3">
    <source>
        <dbReference type="Google" id="ProtNLM"/>
    </source>
</evidence>
<gene>
    <name evidence="1" type="ORF">ERS852490_01392</name>
</gene>
<reference evidence="1 2" key="1">
    <citation type="submission" date="2015-09" db="EMBL/GenBank/DDBJ databases">
        <authorList>
            <consortium name="Pathogen Informatics"/>
        </authorList>
    </citation>
    <scope>NUCLEOTIDE SEQUENCE [LARGE SCALE GENOMIC DNA]</scope>
    <source>
        <strain evidence="1 2">2789STDY5834875</strain>
    </source>
</reference>
<organism evidence="1 2">
    <name type="scientific">Lachnospira eligens</name>
    <dbReference type="NCBI Taxonomy" id="39485"/>
    <lineage>
        <taxon>Bacteria</taxon>
        <taxon>Bacillati</taxon>
        <taxon>Bacillota</taxon>
        <taxon>Clostridia</taxon>
        <taxon>Lachnospirales</taxon>
        <taxon>Lachnospiraceae</taxon>
        <taxon>Lachnospira</taxon>
    </lineage>
</organism>
<evidence type="ECO:0000313" key="2">
    <source>
        <dbReference type="Proteomes" id="UP000095621"/>
    </source>
</evidence>
<dbReference type="Gene3D" id="3.40.1350.10">
    <property type="match status" value="1"/>
</dbReference>
<name>A0A174Z2H5_9FIRM</name>
<protein>
    <recommendedName>
        <fullName evidence="3">VRR-NUC domain-containing protein</fullName>
    </recommendedName>
</protein>